<evidence type="ECO:0000313" key="5">
    <source>
        <dbReference type="Proteomes" id="UP001530293"/>
    </source>
</evidence>
<feature type="compositionally biased region" description="Basic and acidic residues" evidence="2">
    <location>
        <begin position="146"/>
        <end position="162"/>
    </location>
</feature>
<evidence type="ECO:0000256" key="1">
    <source>
        <dbReference type="ARBA" id="ARBA00010876"/>
    </source>
</evidence>
<proteinExistence type="inferred from homology"/>
<dbReference type="PANTHER" id="PTHR21600">
    <property type="entry name" value="MITOCHONDRIAL RNA PSEUDOURIDINE SYNTHASE"/>
    <property type="match status" value="1"/>
</dbReference>
<dbReference type="Proteomes" id="UP001530293">
    <property type="component" value="Unassembled WGS sequence"/>
</dbReference>
<dbReference type="SUPFAM" id="SSF55120">
    <property type="entry name" value="Pseudouridine synthase"/>
    <property type="match status" value="3"/>
</dbReference>
<dbReference type="InterPro" id="IPR020103">
    <property type="entry name" value="PsdUridine_synth_cat_dom_sf"/>
</dbReference>
<evidence type="ECO:0000313" key="4">
    <source>
        <dbReference type="EMBL" id="KAL3771850.1"/>
    </source>
</evidence>
<feature type="compositionally biased region" description="Acidic residues" evidence="2">
    <location>
        <begin position="135"/>
        <end position="145"/>
    </location>
</feature>
<comment type="caution">
    <text evidence="4">The sequence shown here is derived from an EMBL/GenBank/DDBJ whole genome shotgun (WGS) entry which is preliminary data.</text>
</comment>
<feature type="compositionally biased region" description="Low complexity" evidence="2">
    <location>
        <begin position="1"/>
        <end position="16"/>
    </location>
</feature>
<dbReference type="AlphaFoldDB" id="A0ABD3N743"/>
<dbReference type="InterPro" id="IPR006145">
    <property type="entry name" value="PsdUridine_synth_RsuA/RluA"/>
</dbReference>
<organism evidence="4 5">
    <name type="scientific">Discostella pseudostelligera</name>
    <dbReference type="NCBI Taxonomy" id="259834"/>
    <lineage>
        <taxon>Eukaryota</taxon>
        <taxon>Sar</taxon>
        <taxon>Stramenopiles</taxon>
        <taxon>Ochrophyta</taxon>
        <taxon>Bacillariophyta</taxon>
        <taxon>Coscinodiscophyceae</taxon>
        <taxon>Thalassiosirophycidae</taxon>
        <taxon>Stephanodiscales</taxon>
        <taxon>Stephanodiscaceae</taxon>
        <taxon>Discostella</taxon>
    </lineage>
</organism>
<dbReference type="EMBL" id="JALLBG020000020">
    <property type="protein sequence ID" value="KAL3771850.1"/>
    <property type="molecule type" value="Genomic_DNA"/>
</dbReference>
<name>A0ABD3N743_9STRA</name>
<evidence type="ECO:0000259" key="3">
    <source>
        <dbReference type="Pfam" id="PF00849"/>
    </source>
</evidence>
<feature type="domain" description="Pseudouridine synthase RsuA/RluA-like" evidence="3">
    <location>
        <begin position="392"/>
        <end position="585"/>
    </location>
</feature>
<comment type="similarity">
    <text evidence="1">Belongs to the pseudouridine synthase RluA family.</text>
</comment>
<dbReference type="Pfam" id="PF00849">
    <property type="entry name" value="PseudoU_synth_2"/>
    <property type="match status" value="1"/>
</dbReference>
<accession>A0ABD3N743</accession>
<reference evidence="4 5" key="1">
    <citation type="submission" date="2024-10" db="EMBL/GenBank/DDBJ databases">
        <title>Updated reference genomes for cyclostephanoid diatoms.</title>
        <authorList>
            <person name="Roberts W.R."/>
            <person name="Alverson A.J."/>
        </authorList>
    </citation>
    <scope>NUCLEOTIDE SEQUENCE [LARGE SCALE GENOMIC DNA]</scope>
    <source>
        <strain evidence="4 5">AJA232-27</strain>
    </source>
</reference>
<dbReference type="InterPro" id="IPR050188">
    <property type="entry name" value="RluA_PseudoU_synthase"/>
</dbReference>
<gene>
    <name evidence="4" type="ORF">ACHAWU_004409</name>
</gene>
<feature type="region of interest" description="Disordered" evidence="2">
    <location>
        <begin position="1"/>
        <end position="31"/>
    </location>
</feature>
<evidence type="ECO:0000256" key="2">
    <source>
        <dbReference type="SAM" id="MobiDB-lite"/>
    </source>
</evidence>
<dbReference type="PANTHER" id="PTHR21600:SF87">
    <property type="entry name" value="RNA PSEUDOURIDYLATE SYNTHASE DOMAIN-CONTAINING PROTEIN 1"/>
    <property type="match status" value="1"/>
</dbReference>
<dbReference type="Gene3D" id="3.30.2350.10">
    <property type="entry name" value="Pseudouridine synthase"/>
    <property type="match status" value="2"/>
</dbReference>
<protein>
    <recommendedName>
        <fullName evidence="3">Pseudouridine synthase RsuA/RluA-like domain-containing protein</fullName>
    </recommendedName>
</protein>
<sequence>MAVETSNDTNNSANNNPLHHTEKDSPASQQNNNRTVTILQRSSHHIVALKPPGVVCHHSGWTGSRSKAKRGEEPEIPMLQRVRDALHDIESRSGTQSQSQSRVVNEDANQMRRVNLIHRLDRGASGALLLTYADSDDEGEGEDENDNNKHNEKDDGSDGSEGKKKKKEGTSLTAELINAMQNPNSIKTYVALVRGEGILCGEDLTKKGWFEVNRPIKDPSGELKEASTYFHFVAGQAESGMDRPRVCLVLARPKQGRWHQIRRHLNGLSHPIIGDSTHGVSTVNREWRVERNMPWERIALHLGRIQLVPTETFPEGIDVSAPILEDMLDMLKNYAPEVLERSLPILEKEGILVNVMSENQYEVGSWTIPDVLQQPKPVLDDGDVDILEEGKHYVVVCKPPVVVVHHSSWTSSTRADPNLRWREKIPMLQRVRSKTSRRVNLVHRLDRGASGCLLLTFAESQDTLEDGEAGSSCRVTKTLIESMQHPNATKTYFALCDGSGIWNGVNYLEKGWFTFRNPVKDDQGNLIEDAETELRFIASAILPPVDNVSGDPSTDDDDMEGRRVSLVLARPKSGRWHQIRQHLASGTIGHAILGDSSHGRSRTNRIWKKKRHLMKERVCLHLCRIQLPPEKFTPDGIDVTCPLAPDLKTMLRALPAELLKAARPIIVAETGITI</sequence>
<feature type="region of interest" description="Disordered" evidence="2">
    <location>
        <begin position="135"/>
        <end position="169"/>
    </location>
</feature>
<keyword evidence="5" id="KW-1185">Reference proteome</keyword>